<feature type="transmembrane region" description="Helical" evidence="6">
    <location>
        <begin position="33"/>
        <end position="51"/>
    </location>
</feature>
<evidence type="ECO:0000256" key="4">
    <source>
        <dbReference type="ARBA" id="ARBA00022729"/>
    </source>
</evidence>
<accession>A0ABV5BEU9</accession>
<dbReference type="EMBL" id="JBHILM010000038">
    <property type="protein sequence ID" value="MFB5684247.1"/>
    <property type="molecule type" value="Genomic_DNA"/>
</dbReference>
<dbReference type="InterPro" id="IPR019931">
    <property type="entry name" value="LPXTG_anchor"/>
</dbReference>
<evidence type="ECO:0000256" key="6">
    <source>
        <dbReference type="SAM" id="Phobius"/>
    </source>
</evidence>
<keyword evidence="2" id="KW-0134">Cell wall</keyword>
<organism evidence="8 9">
    <name type="scientific">Paenibacillus terreus</name>
    <dbReference type="NCBI Taxonomy" id="1387834"/>
    <lineage>
        <taxon>Bacteria</taxon>
        <taxon>Bacillati</taxon>
        <taxon>Bacillota</taxon>
        <taxon>Bacilli</taxon>
        <taxon>Bacillales</taxon>
        <taxon>Paenibacillaceae</taxon>
        <taxon>Paenibacillus</taxon>
    </lineage>
</organism>
<dbReference type="Proteomes" id="UP001580407">
    <property type="component" value="Unassembled WGS sequence"/>
</dbReference>
<dbReference type="PROSITE" id="PS50847">
    <property type="entry name" value="GRAM_POS_ANCHORING"/>
    <property type="match status" value="1"/>
</dbReference>
<evidence type="ECO:0000256" key="2">
    <source>
        <dbReference type="ARBA" id="ARBA00022512"/>
    </source>
</evidence>
<keyword evidence="3" id="KW-0964">Secreted</keyword>
<keyword evidence="5" id="KW-0572">Peptidoglycan-anchor</keyword>
<evidence type="ECO:0000313" key="9">
    <source>
        <dbReference type="Proteomes" id="UP001580407"/>
    </source>
</evidence>
<reference evidence="8 9" key="1">
    <citation type="submission" date="2024-09" db="EMBL/GenBank/DDBJ databases">
        <authorList>
            <person name="Ruan L."/>
        </authorList>
    </citation>
    <scope>NUCLEOTIDE SEQUENCE [LARGE SCALE GENOMIC DNA]</scope>
    <source>
        <strain evidence="8 9">D33</strain>
    </source>
</reference>
<keyword evidence="6" id="KW-0472">Membrane</keyword>
<evidence type="ECO:0000256" key="1">
    <source>
        <dbReference type="ARBA" id="ARBA00004168"/>
    </source>
</evidence>
<name>A0ABV5BEU9_9BACL</name>
<comment type="subcellular location">
    <subcellularLocation>
        <location evidence="1">Secreted</location>
        <location evidence="1">Cell wall</location>
        <topology evidence="1">Peptidoglycan-anchor</topology>
    </subcellularLocation>
</comment>
<keyword evidence="4" id="KW-0732">Signal</keyword>
<protein>
    <submittedName>
        <fullName evidence="8">LPXTG cell wall anchor domain-containing protein</fullName>
    </submittedName>
</protein>
<comment type="caution">
    <text evidence="8">The sequence shown here is derived from an EMBL/GenBank/DDBJ whole genome shotgun (WGS) entry which is preliminary data.</text>
</comment>
<keyword evidence="6" id="KW-1133">Transmembrane helix</keyword>
<keyword evidence="6" id="KW-0812">Transmembrane</keyword>
<evidence type="ECO:0000259" key="7">
    <source>
        <dbReference type="PROSITE" id="PS50847"/>
    </source>
</evidence>
<dbReference type="RefSeq" id="WP_375527964.1">
    <property type="nucleotide sequence ID" value="NZ_JBHILM010000038.1"/>
</dbReference>
<gene>
    <name evidence="8" type="ORF">ACE3NQ_25430</name>
</gene>
<keyword evidence="9" id="KW-1185">Reference proteome</keyword>
<sequence>MNIGIVHQQNNCGGFSGDNEGSGSKLPETATNMYGYLLVGGIILLAGLFFLRRKRA</sequence>
<proteinExistence type="predicted"/>
<dbReference type="Pfam" id="PF00746">
    <property type="entry name" value="Gram_pos_anchor"/>
    <property type="match status" value="1"/>
</dbReference>
<evidence type="ECO:0000313" key="8">
    <source>
        <dbReference type="EMBL" id="MFB5684247.1"/>
    </source>
</evidence>
<feature type="domain" description="Gram-positive cocci surface proteins LPxTG" evidence="7">
    <location>
        <begin position="26"/>
        <end position="56"/>
    </location>
</feature>
<evidence type="ECO:0000256" key="5">
    <source>
        <dbReference type="ARBA" id="ARBA00023088"/>
    </source>
</evidence>
<evidence type="ECO:0000256" key="3">
    <source>
        <dbReference type="ARBA" id="ARBA00022525"/>
    </source>
</evidence>
<dbReference type="NCBIfam" id="TIGR01167">
    <property type="entry name" value="LPXTG_anchor"/>
    <property type="match status" value="1"/>
</dbReference>